<gene>
    <name evidence="8" type="ORF">UFOPK2658_00624</name>
    <name evidence="9" type="ORF">UFOPK2880_00556</name>
    <name evidence="10" type="ORF">UFOPK3004_01372</name>
    <name evidence="11" type="ORF">UFOPK3304_01302</name>
    <name evidence="12" type="ORF">UFOPK3494_00610</name>
    <name evidence="13" type="ORF">UFOPK4134_01370</name>
</gene>
<dbReference type="GO" id="GO:0016020">
    <property type="term" value="C:membrane"/>
    <property type="evidence" value="ECO:0007669"/>
    <property type="project" value="GOC"/>
</dbReference>
<evidence type="ECO:0000256" key="6">
    <source>
        <dbReference type="ARBA" id="ARBA00023136"/>
    </source>
</evidence>
<sequence>MAGASRKLDFIDKITLPVFAATMVWEHRVLKKRQLRELVDVDAVAPVDDGSPVPDPLIPLGYEKNDTAGSIGLLVGSILMTFALDGTYRKIHGFLFRHRLSSFGSRRGSFFTAMIAWDFLYYWNHRSMHQIRLFWADHAAHHSGRRYNLSTALRQSWNGYLTTWMYWPMPLLGFRYSTFVKARQLNLLYQYWIHTEAIDRLPDWVEKIFNTPSHHRVHHGANKQYIDKNYAGILIIWDRMFKTFEPEIRQLQYGLTKNIRTNNPVKMAYGELTQIAKDVAQADNFNERLRYVFAAPGWTPDIAA</sequence>
<evidence type="ECO:0000313" key="9">
    <source>
        <dbReference type="EMBL" id="CAB4766696.1"/>
    </source>
</evidence>
<evidence type="ECO:0000313" key="11">
    <source>
        <dbReference type="EMBL" id="CAB4876516.1"/>
    </source>
</evidence>
<dbReference type="PANTHER" id="PTHR21624:SF1">
    <property type="entry name" value="ALKYLGLYCEROL MONOOXYGENASE"/>
    <property type="match status" value="1"/>
</dbReference>
<evidence type="ECO:0000256" key="2">
    <source>
        <dbReference type="ARBA" id="ARBA00022692"/>
    </source>
</evidence>
<protein>
    <submittedName>
        <fullName evidence="11">Unannotated protein</fullName>
    </submittedName>
</protein>
<dbReference type="EMBL" id="CAEZYH010000017">
    <property type="protein sequence ID" value="CAB4714773.1"/>
    <property type="molecule type" value="Genomic_DNA"/>
</dbReference>
<reference evidence="11" key="1">
    <citation type="submission" date="2020-05" db="EMBL/GenBank/DDBJ databases">
        <authorList>
            <person name="Chiriac C."/>
            <person name="Salcher M."/>
            <person name="Ghai R."/>
            <person name="Kavagutti S V."/>
        </authorList>
    </citation>
    <scope>NUCLEOTIDE SEQUENCE</scope>
</reference>
<dbReference type="EMBL" id="CAFAAL010000141">
    <property type="protein sequence ID" value="CAB4813127.1"/>
    <property type="molecule type" value="Genomic_DNA"/>
</dbReference>
<evidence type="ECO:0000256" key="4">
    <source>
        <dbReference type="ARBA" id="ARBA00023002"/>
    </source>
</evidence>
<dbReference type="GO" id="GO:0005506">
    <property type="term" value="F:iron ion binding"/>
    <property type="evidence" value="ECO:0007669"/>
    <property type="project" value="InterPro"/>
</dbReference>
<evidence type="ECO:0000313" key="13">
    <source>
        <dbReference type="EMBL" id="CAB5034683.1"/>
    </source>
</evidence>
<proteinExistence type="predicted"/>
<organism evidence="11">
    <name type="scientific">freshwater metagenome</name>
    <dbReference type="NCBI Taxonomy" id="449393"/>
    <lineage>
        <taxon>unclassified sequences</taxon>
        <taxon>metagenomes</taxon>
        <taxon>ecological metagenomes</taxon>
    </lineage>
</organism>
<accession>A0A6J7E0V6</accession>
<keyword evidence="4" id="KW-0560">Oxidoreductase</keyword>
<dbReference type="InterPro" id="IPR006694">
    <property type="entry name" value="Fatty_acid_hydroxylase"/>
</dbReference>
<name>A0A6J7E0V6_9ZZZZ</name>
<evidence type="ECO:0000313" key="12">
    <source>
        <dbReference type="EMBL" id="CAB4894830.1"/>
    </source>
</evidence>
<comment type="subcellular location">
    <subcellularLocation>
        <location evidence="1">Endomembrane system</location>
        <topology evidence="1">Multi-pass membrane protein</topology>
    </subcellularLocation>
</comment>
<evidence type="ECO:0000256" key="3">
    <source>
        <dbReference type="ARBA" id="ARBA00022989"/>
    </source>
</evidence>
<dbReference type="GO" id="GO:0050479">
    <property type="term" value="F:glyceryl-ether monooxygenase activity"/>
    <property type="evidence" value="ECO:0007669"/>
    <property type="project" value="TreeGrafter"/>
</dbReference>
<dbReference type="GO" id="GO:0005783">
    <property type="term" value="C:endoplasmic reticulum"/>
    <property type="evidence" value="ECO:0007669"/>
    <property type="project" value="TreeGrafter"/>
</dbReference>
<evidence type="ECO:0000256" key="1">
    <source>
        <dbReference type="ARBA" id="ARBA00004127"/>
    </source>
</evidence>
<dbReference type="GO" id="GO:0006643">
    <property type="term" value="P:membrane lipid metabolic process"/>
    <property type="evidence" value="ECO:0007669"/>
    <property type="project" value="TreeGrafter"/>
</dbReference>
<dbReference type="Pfam" id="PF04116">
    <property type="entry name" value="FA_hydroxylase"/>
    <property type="match status" value="1"/>
</dbReference>
<dbReference type="EMBL" id="CAFBLJ010000074">
    <property type="protein sequence ID" value="CAB4876516.1"/>
    <property type="molecule type" value="Genomic_DNA"/>
</dbReference>
<dbReference type="EMBL" id="CAEZZP010000022">
    <property type="protein sequence ID" value="CAB4766696.1"/>
    <property type="molecule type" value="Genomic_DNA"/>
</dbReference>
<keyword evidence="5" id="KW-0443">Lipid metabolism</keyword>
<evidence type="ECO:0000313" key="8">
    <source>
        <dbReference type="EMBL" id="CAB4714773.1"/>
    </source>
</evidence>
<feature type="domain" description="Fatty acid hydroxylase" evidence="7">
    <location>
        <begin position="111"/>
        <end position="243"/>
    </location>
</feature>
<keyword evidence="2" id="KW-0812">Transmembrane</keyword>
<dbReference type="InterPro" id="IPR051689">
    <property type="entry name" value="Sterol_desaturase/TMEM195"/>
</dbReference>
<dbReference type="AlphaFoldDB" id="A0A6J7E0V6"/>
<dbReference type="EMBL" id="CAFBMF010000027">
    <property type="protein sequence ID" value="CAB4894830.1"/>
    <property type="molecule type" value="Genomic_DNA"/>
</dbReference>
<dbReference type="EMBL" id="CAFBPS010000122">
    <property type="protein sequence ID" value="CAB5034683.1"/>
    <property type="molecule type" value="Genomic_DNA"/>
</dbReference>
<evidence type="ECO:0000313" key="10">
    <source>
        <dbReference type="EMBL" id="CAB4813127.1"/>
    </source>
</evidence>
<dbReference type="GO" id="GO:0008610">
    <property type="term" value="P:lipid biosynthetic process"/>
    <property type="evidence" value="ECO:0007669"/>
    <property type="project" value="InterPro"/>
</dbReference>
<keyword evidence="3" id="KW-1133">Transmembrane helix</keyword>
<dbReference type="PANTHER" id="PTHR21624">
    <property type="entry name" value="STEROL DESATURASE-RELATED PROTEIN"/>
    <property type="match status" value="1"/>
</dbReference>
<evidence type="ECO:0000259" key="7">
    <source>
        <dbReference type="Pfam" id="PF04116"/>
    </source>
</evidence>
<evidence type="ECO:0000256" key="5">
    <source>
        <dbReference type="ARBA" id="ARBA00023098"/>
    </source>
</evidence>
<keyword evidence="6" id="KW-0472">Membrane</keyword>